<gene>
    <name evidence="2" type="ORF">GCM10011583_24410</name>
</gene>
<reference evidence="3" key="1">
    <citation type="journal article" date="2019" name="Int. J. Syst. Evol. Microbiol.">
        <title>The Global Catalogue of Microorganisms (GCM) 10K type strain sequencing project: providing services to taxonomists for standard genome sequencing and annotation.</title>
        <authorList>
            <consortium name="The Broad Institute Genomics Platform"/>
            <consortium name="The Broad Institute Genome Sequencing Center for Infectious Disease"/>
            <person name="Wu L."/>
            <person name="Ma J."/>
        </authorList>
    </citation>
    <scope>NUCLEOTIDE SEQUENCE [LARGE SCALE GENOMIC DNA]</scope>
    <source>
        <strain evidence="3">CGMCC 4.7275</strain>
    </source>
</reference>
<feature type="compositionally biased region" description="Basic and acidic residues" evidence="1">
    <location>
        <begin position="32"/>
        <end position="44"/>
    </location>
</feature>
<dbReference type="InterPro" id="IPR046200">
    <property type="entry name" value="DUF6233"/>
</dbReference>
<keyword evidence="3" id="KW-1185">Reference proteome</keyword>
<protein>
    <recommendedName>
        <fullName evidence="4">DksA C4-type domain-containing protein</fullName>
    </recommendedName>
</protein>
<organism evidence="2 3">
    <name type="scientific">Streptomyces camponoticapitis</name>
    <dbReference type="NCBI Taxonomy" id="1616125"/>
    <lineage>
        <taxon>Bacteria</taxon>
        <taxon>Bacillati</taxon>
        <taxon>Actinomycetota</taxon>
        <taxon>Actinomycetes</taxon>
        <taxon>Kitasatosporales</taxon>
        <taxon>Streptomycetaceae</taxon>
        <taxon>Streptomyces</taxon>
    </lineage>
</organism>
<evidence type="ECO:0000313" key="2">
    <source>
        <dbReference type="EMBL" id="GGJ92076.1"/>
    </source>
</evidence>
<dbReference type="Proteomes" id="UP000660265">
    <property type="component" value="Unassembled WGS sequence"/>
</dbReference>
<comment type="caution">
    <text evidence="2">The sequence shown here is derived from an EMBL/GenBank/DDBJ whole genome shotgun (WGS) entry which is preliminary data.</text>
</comment>
<feature type="region of interest" description="Disordered" evidence="1">
    <location>
        <begin position="32"/>
        <end position="63"/>
    </location>
</feature>
<evidence type="ECO:0000256" key="1">
    <source>
        <dbReference type="SAM" id="MobiDB-lite"/>
    </source>
</evidence>
<dbReference type="RefSeq" id="WP_189107419.1">
    <property type="nucleotide sequence ID" value="NZ_BMMV01000006.1"/>
</dbReference>
<feature type="compositionally biased region" description="Low complexity" evidence="1">
    <location>
        <begin position="45"/>
        <end position="54"/>
    </location>
</feature>
<name>A0ABQ2E361_9ACTN</name>
<dbReference type="Pfam" id="PF19746">
    <property type="entry name" value="DUF6233"/>
    <property type="match status" value="1"/>
</dbReference>
<dbReference type="EMBL" id="BMMV01000006">
    <property type="protein sequence ID" value="GGJ92076.1"/>
    <property type="molecule type" value="Genomic_DNA"/>
</dbReference>
<accession>A0ABQ2E361</accession>
<evidence type="ECO:0008006" key="4">
    <source>
        <dbReference type="Google" id="ProtNLM"/>
    </source>
</evidence>
<proteinExistence type="predicted"/>
<sequence length="121" mass="13342">MSDPERIEMLRFLERVQLQQLAQIRRWIERAEERAGEREERADEAAAGTAPEAGSPSPEWTLDGGKRAFRAVHQDPRCFAVRSTLGAVAQAISREQAIDALTRGGLTACEVCRPDTALGLP</sequence>
<evidence type="ECO:0000313" key="3">
    <source>
        <dbReference type="Proteomes" id="UP000660265"/>
    </source>
</evidence>